<dbReference type="PROSITE" id="PS51078">
    <property type="entry name" value="ICLR_ED"/>
    <property type="match status" value="1"/>
</dbReference>
<dbReference type="InterPro" id="IPR029016">
    <property type="entry name" value="GAF-like_dom_sf"/>
</dbReference>
<dbReference type="AlphaFoldDB" id="A0A316TS18"/>
<keyword evidence="1" id="KW-0319">Glycerol metabolism</keyword>
<organism evidence="10 11">
    <name type="scientific">Nocardioides silvaticus</name>
    <dbReference type="NCBI Taxonomy" id="2201891"/>
    <lineage>
        <taxon>Bacteria</taxon>
        <taxon>Bacillati</taxon>
        <taxon>Actinomycetota</taxon>
        <taxon>Actinomycetes</taxon>
        <taxon>Propionibacteriales</taxon>
        <taxon>Nocardioidaceae</taxon>
        <taxon>Nocardioides</taxon>
    </lineage>
</organism>
<keyword evidence="4" id="KW-0804">Transcription</keyword>
<dbReference type="SUPFAM" id="SSF46785">
    <property type="entry name" value="Winged helix' DNA-binding domain"/>
    <property type="match status" value="1"/>
</dbReference>
<evidence type="ECO:0000256" key="6">
    <source>
        <dbReference type="ARBA" id="ARBA00070406"/>
    </source>
</evidence>
<evidence type="ECO:0000259" key="8">
    <source>
        <dbReference type="PROSITE" id="PS51077"/>
    </source>
</evidence>
<evidence type="ECO:0000256" key="3">
    <source>
        <dbReference type="ARBA" id="ARBA00023125"/>
    </source>
</evidence>
<sequence>MDQNVPRSGTFVFRPEVRGEPVGASHAGGGRVPEQTEESLDASEASAAAPRSQLLSSVRNAARVLRAFTHADQELGVSELSRRLGLGKSTTHRLVATLEAERLLEQDPQTGKYRLGLALYELGTTVTEHVDLHQAALPVLTTLRHQTGEMVHVAVLDGLEAVYVERLESTYLLPVFRRVGHRLPAHWTSSGKVLLAALPRPELERRLRGIALDARTTHTITDHQALVKELEVVARQGWASNIEEGELGVSSVGAPLRGADGSVIAAVTVVGSSERINTTTMLRYRSAVLEAAAVISRRLGYRGRLHR</sequence>
<dbReference type="GO" id="GO:0003677">
    <property type="term" value="F:DNA binding"/>
    <property type="evidence" value="ECO:0007669"/>
    <property type="project" value="UniProtKB-KW"/>
</dbReference>
<feature type="region of interest" description="Disordered" evidence="7">
    <location>
        <begin position="1"/>
        <end position="53"/>
    </location>
</feature>
<dbReference type="Gene3D" id="3.30.450.40">
    <property type="match status" value="1"/>
</dbReference>
<dbReference type="OrthoDB" id="7274111at2"/>
<dbReference type="InterPro" id="IPR014757">
    <property type="entry name" value="Tscrpt_reg_IclR_C"/>
</dbReference>
<accession>A0A316TS18</accession>
<reference evidence="10 11" key="1">
    <citation type="submission" date="2018-05" db="EMBL/GenBank/DDBJ databases">
        <title>Nocardioides silvaticus genome.</title>
        <authorList>
            <person name="Li C."/>
            <person name="Wang G."/>
        </authorList>
    </citation>
    <scope>NUCLEOTIDE SEQUENCE [LARGE SCALE GENOMIC DNA]</scope>
    <source>
        <strain evidence="10 11">CCTCC AB 2018079</strain>
    </source>
</reference>
<comment type="caution">
    <text evidence="10">The sequence shown here is derived from an EMBL/GenBank/DDBJ whole genome shotgun (WGS) entry which is preliminary data.</text>
</comment>
<dbReference type="Pfam" id="PF09339">
    <property type="entry name" value="HTH_IclR"/>
    <property type="match status" value="1"/>
</dbReference>
<comment type="function">
    <text evidence="5">May be an activator protein for the gylABX operon.</text>
</comment>
<protein>
    <recommendedName>
        <fullName evidence="6">Glycerol operon regulatory protein</fullName>
    </recommendedName>
</protein>
<name>A0A316TS18_9ACTN</name>
<dbReference type="PROSITE" id="PS51077">
    <property type="entry name" value="HTH_ICLR"/>
    <property type="match status" value="1"/>
</dbReference>
<dbReference type="GO" id="GO:0006071">
    <property type="term" value="P:glycerol metabolic process"/>
    <property type="evidence" value="ECO:0007669"/>
    <property type="project" value="UniProtKB-KW"/>
</dbReference>
<dbReference type="Pfam" id="PF01614">
    <property type="entry name" value="IclR_C"/>
    <property type="match status" value="1"/>
</dbReference>
<evidence type="ECO:0000313" key="10">
    <source>
        <dbReference type="EMBL" id="PWN05022.1"/>
    </source>
</evidence>
<dbReference type="EMBL" id="QGDD01000001">
    <property type="protein sequence ID" value="PWN05022.1"/>
    <property type="molecule type" value="Genomic_DNA"/>
</dbReference>
<evidence type="ECO:0000313" key="11">
    <source>
        <dbReference type="Proteomes" id="UP000245507"/>
    </source>
</evidence>
<proteinExistence type="predicted"/>
<dbReference type="SUPFAM" id="SSF55781">
    <property type="entry name" value="GAF domain-like"/>
    <property type="match status" value="1"/>
</dbReference>
<dbReference type="InterPro" id="IPR005471">
    <property type="entry name" value="Tscrpt_reg_IclR_N"/>
</dbReference>
<dbReference type="PANTHER" id="PTHR30136:SF35">
    <property type="entry name" value="HTH-TYPE TRANSCRIPTIONAL REGULATOR RV1719"/>
    <property type="match status" value="1"/>
</dbReference>
<dbReference type="InterPro" id="IPR036390">
    <property type="entry name" value="WH_DNA-bd_sf"/>
</dbReference>
<feature type="domain" description="HTH iclR-type" evidence="8">
    <location>
        <begin position="55"/>
        <end position="117"/>
    </location>
</feature>
<dbReference type="GO" id="GO:0003700">
    <property type="term" value="F:DNA-binding transcription factor activity"/>
    <property type="evidence" value="ECO:0007669"/>
    <property type="project" value="TreeGrafter"/>
</dbReference>
<dbReference type="InterPro" id="IPR036388">
    <property type="entry name" value="WH-like_DNA-bd_sf"/>
</dbReference>
<evidence type="ECO:0000256" key="1">
    <source>
        <dbReference type="ARBA" id="ARBA00022798"/>
    </source>
</evidence>
<evidence type="ECO:0000256" key="4">
    <source>
        <dbReference type="ARBA" id="ARBA00023163"/>
    </source>
</evidence>
<dbReference type="FunFam" id="1.10.10.10:FF:000056">
    <property type="entry name" value="IclR family transcriptional regulator"/>
    <property type="match status" value="1"/>
</dbReference>
<evidence type="ECO:0000259" key="9">
    <source>
        <dbReference type="PROSITE" id="PS51078"/>
    </source>
</evidence>
<dbReference type="GO" id="GO:0045892">
    <property type="term" value="P:negative regulation of DNA-templated transcription"/>
    <property type="evidence" value="ECO:0007669"/>
    <property type="project" value="TreeGrafter"/>
</dbReference>
<evidence type="ECO:0000256" key="7">
    <source>
        <dbReference type="SAM" id="MobiDB-lite"/>
    </source>
</evidence>
<keyword evidence="2" id="KW-0805">Transcription regulation</keyword>
<evidence type="ECO:0000256" key="2">
    <source>
        <dbReference type="ARBA" id="ARBA00023015"/>
    </source>
</evidence>
<dbReference type="PANTHER" id="PTHR30136">
    <property type="entry name" value="HELIX-TURN-HELIX TRANSCRIPTIONAL REGULATOR, ICLR FAMILY"/>
    <property type="match status" value="1"/>
</dbReference>
<gene>
    <name evidence="10" type="ORF">DJ010_04275</name>
</gene>
<dbReference type="InterPro" id="IPR050707">
    <property type="entry name" value="HTH_MetabolicPath_Reg"/>
</dbReference>
<dbReference type="Gene3D" id="1.10.10.10">
    <property type="entry name" value="Winged helix-like DNA-binding domain superfamily/Winged helix DNA-binding domain"/>
    <property type="match status" value="1"/>
</dbReference>
<keyword evidence="3" id="KW-0238">DNA-binding</keyword>
<dbReference type="SMART" id="SM00346">
    <property type="entry name" value="HTH_ICLR"/>
    <property type="match status" value="1"/>
</dbReference>
<feature type="domain" description="IclR-ED" evidence="9">
    <location>
        <begin position="118"/>
        <end position="301"/>
    </location>
</feature>
<dbReference type="Proteomes" id="UP000245507">
    <property type="component" value="Unassembled WGS sequence"/>
</dbReference>
<evidence type="ECO:0000256" key="5">
    <source>
        <dbReference type="ARBA" id="ARBA00058938"/>
    </source>
</evidence>
<keyword evidence="11" id="KW-1185">Reference proteome</keyword>